<gene>
    <name evidence="3" type="ORF">ElyMa_004131400</name>
</gene>
<feature type="compositionally biased region" description="Acidic residues" evidence="1">
    <location>
        <begin position="114"/>
        <end position="144"/>
    </location>
</feature>
<dbReference type="Proteomes" id="UP000762676">
    <property type="component" value="Unassembled WGS sequence"/>
</dbReference>
<keyword evidence="4" id="KW-1185">Reference proteome</keyword>
<sequence length="356" mass="40387">MEMTGMEIADEDEAAIERERWRSVTSNLFERGNSDDDDEDEDDDISTVFENLSLPLSSTLHPLFLAWTNQVIIRSSLDHKVETFLASFAPPSAQPSPLAPPLTPPHTRSVKADDDGDDDEDDDDDDDKKDSVDDENDDGEDNDDVDAEYDMMVIMNMIMMMMMMMIMMIMNLIKMVRMMLKRIMIMTMNITMSMIMKMIKMYFIASGFRDYLLKSIGVFIPAAGLLQFEAFLRRDLILSGPSTPSSSRSPSAVNGFVVPEGPSQGSPYLGFLWPSANMPQPFPSSLSMMVFNGSNPDLTLRSSFEIMFGQKILSIRLRLLFWRASSLSSRDFVTFLHSAPYKKILRILQRKIRILV</sequence>
<feature type="compositionally biased region" description="Pro residues" evidence="1">
    <location>
        <begin position="92"/>
        <end position="104"/>
    </location>
</feature>
<feature type="transmembrane region" description="Helical" evidence="2">
    <location>
        <begin position="151"/>
        <end position="173"/>
    </location>
</feature>
<dbReference type="EMBL" id="BMAT01008385">
    <property type="protein sequence ID" value="GFR83721.1"/>
    <property type="molecule type" value="Genomic_DNA"/>
</dbReference>
<feature type="region of interest" description="Disordered" evidence="1">
    <location>
        <begin position="89"/>
        <end position="144"/>
    </location>
</feature>
<organism evidence="3 4">
    <name type="scientific">Elysia marginata</name>
    <dbReference type="NCBI Taxonomy" id="1093978"/>
    <lineage>
        <taxon>Eukaryota</taxon>
        <taxon>Metazoa</taxon>
        <taxon>Spiralia</taxon>
        <taxon>Lophotrochozoa</taxon>
        <taxon>Mollusca</taxon>
        <taxon>Gastropoda</taxon>
        <taxon>Heterobranchia</taxon>
        <taxon>Euthyneura</taxon>
        <taxon>Panpulmonata</taxon>
        <taxon>Sacoglossa</taxon>
        <taxon>Placobranchoidea</taxon>
        <taxon>Plakobranchidae</taxon>
        <taxon>Elysia</taxon>
    </lineage>
</organism>
<feature type="region of interest" description="Disordered" evidence="1">
    <location>
        <begin position="22"/>
        <end position="43"/>
    </location>
</feature>
<dbReference type="AlphaFoldDB" id="A0AAV4GGE7"/>
<evidence type="ECO:0000256" key="2">
    <source>
        <dbReference type="SAM" id="Phobius"/>
    </source>
</evidence>
<proteinExistence type="predicted"/>
<evidence type="ECO:0000313" key="3">
    <source>
        <dbReference type="EMBL" id="GFR83721.1"/>
    </source>
</evidence>
<evidence type="ECO:0000256" key="1">
    <source>
        <dbReference type="SAM" id="MobiDB-lite"/>
    </source>
</evidence>
<name>A0AAV4GGE7_9GAST</name>
<evidence type="ECO:0000313" key="4">
    <source>
        <dbReference type="Proteomes" id="UP000762676"/>
    </source>
</evidence>
<reference evidence="3 4" key="1">
    <citation type="journal article" date="2021" name="Elife">
        <title>Chloroplast acquisition without the gene transfer in kleptoplastic sea slugs, Plakobranchus ocellatus.</title>
        <authorList>
            <person name="Maeda T."/>
            <person name="Takahashi S."/>
            <person name="Yoshida T."/>
            <person name="Shimamura S."/>
            <person name="Takaki Y."/>
            <person name="Nagai Y."/>
            <person name="Toyoda A."/>
            <person name="Suzuki Y."/>
            <person name="Arimoto A."/>
            <person name="Ishii H."/>
            <person name="Satoh N."/>
            <person name="Nishiyama T."/>
            <person name="Hasebe M."/>
            <person name="Maruyama T."/>
            <person name="Minagawa J."/>
            <person name="Obokata J."/>
            <person name="Shigenobu S."/>
        </authorList>
    </citation>
    <scope>NUCLEOTIDE SEQUENCE [LARGE SCALE GENOMIC DNA]</scope>
</reference>
<comment type="caution">
    <text evidence="3">The sequence shown here is derived from an EMBL/GenBank/DDBJ whole genome shotgun (WGS) entry which is preliminary data.</text>
</comment>
<accession>A0AAV4GGE7</accession>
<protein>
    <submittedName>
        <fullName evidence="3">Uncharacterized protein</fullName>
    </submittedName>
</protein>
<keyword evidence="2" id="KW-0472">Membrane</keyword>
<keyword evidence="2" id="KW-1133">Transmembrane helix</keyword>
<keyword evidence="2" id="KW-0812">Transmembrane</keyword>
<feature type="transmembrane region" description="Helical" evidence="2">
    <location>
        <begin position="211"/>
        <end position="232"/>
    </location>
</feature>